<organism evidence="3 4">
    <name type="scientific">Parasulfuritortus cantonensis</name>
    <dbReference type="NCBI Taxonomy" id="2528202"/>
    <lineage>
        <taxon>Bacteria</taxon>
        <taxon>Pseudomonadati</taxon>
        <taxon>Pseudomonadota</taxon>
        <taxon>Betaproteobacteria</taxon>
        <taxon>Nitrosomonadales</taxon>
        <taxon>Thiobacillaceae</taxon>
        <taxon>Parasulfuritortus</taxon>
    </lineage>
</organism>
<dbReference type="Pfam" id="PF14378">
    <property type="entry name" value="PAP2_3"/>
    <property type="match status" value="1"/>
</dbReference>
<accession>A0A4R1BF79</accession>
<evidence type="ECO:0000313" key="4">
    <source>
        <dbReference type="Proteomes" id="UP000295443"/>
    </source>
</evidence>
<keyword evidence="1" id="KW-0472">Membrane</keyword>
<proteinExistence type="predicted"/>
<evidence type="ECO:0000313" key="3">
    <source>
        <dbReference type="EMBL" id="TCJ15773.1"/>
    </source>
</evidence>
<dbReference type="EMBL" id="SJZB01000022">
    <property type="protein sequence ID" value="TCJ15773.1"/>
    <property type="molecule type" value="Genomic_DNA"/>
</dbReference>
<dbReference type="OrthoDB" id="5801498at2"/>
<feature type="transmembrane region" description="Helical" evidence="1">
    <location>
        <begin position="66"/>
        <end position="85"/>
    </location>
</feature>
<dbReference type="GO" id="GO:0016020">
    <property type="term" value="C:membrane"/>
    <property type="evidence" value="ECO:0007669"/>
    <property type="project" value="UniProtKB-SubCell"/>
</dbReference>
<dbReference type="AlphaFoldDB" id="A0A4R1BF79"/>
<feature type="transmembrane region" description="Helical" evidence="1">
    <location>
        <begin position="143"/>
        <end position="163"/>
    </location>
</feature>
<gene>
    <name evidence="3" type="ORF">EZJ19_06010</name>
</gene>
<dbReference type="Gene3D" id="1.20.144.10">
    <property type="entry name" value="Phosphatidic acid phosphatase type 2/haloperoxidase"/>
    <property type="match status" value="1"/>
</dbReference>
<keyword evidence="1" id="KW-1133">Transmembrane helix</keyword>
<feature type="transmembrane region" description="Helical" evidence="1">
    <location>
        <begin position="97"/>
        <end position="118"/>
    </location>
</feature>
<feature type="transmembrane region" description="Helical" evidence="1">
    <location>
        <begin position="198"/>
        <end position="215"/>
    </location>
</feature>
<keyword evidence="1" id="KW-0812">Transmembrane</keyword>
<feature type="transmembrane region" description="Helical" evidence="1">
    <location>
        <begin position="26"/>
        <end position="46"/>
    </location>
</feature>
<comment type="caution">
    <text evidence="3">The sequence shown here is derived from an EMBL/GenBank/DDBJ whole genome shotgun (WGS) entry which is preliminary data.</text>
</comment>
<keyword evidence="4" id="KW-1185">Reference proteome</keyword>
<feature type="domain" description="Inositolphosphotransferase Aur1/Ipt1" evidence="2">
    <location>
        <begin position="101"/>
        <end position="213"/>
    </location>
</feature>
<dbReference type="InterPro" id="IPR026841">
    <property type="entry name" value="Aur1/Ipt1"/>
</dbReference>
<feature type="transmembrane region" description="Helical" evidence="1">
    <location>
        <begin position="175"/>
        <end position="192"/>
    </location>
</feature>
<evidence type="ECO:0000256" key="1">
    <source>
        <dbReference type="SAM" id="Phobius"/>
    </source>
</evidence>
<evidence type="ECO:0000259" key="2">
    <source>
        <dbReference type="Pfam" id="PF14378"/>
    </source>
</evidence>
<dbReference type="Proteomes" id="UP000295443">
    <property type="component" value="Unassembled WGS sequence"/>
</dbReference>
<reference evidence="3 4" key="1">
    <citation type="submission" date="2019-03" db="EMBL/GenBank/DDBJ databases">
        <title>Genome sequence of Thiobacillaceae bacterium LSR1, a sulfur-oxidizing bacterium isolated from freshwater sediment.</title>
        <authorList>
            <person name="Li S."/>
        </authorList>
    </citation>
    <scope>NUCLEOTIDE SEQUENCE [LARGE SCALE GENOMIC DNA]</scope>
    <source>
        <strain evidence="3 4">LSR1</strain>
    </source>
</reference>
<protein>
    <submittedName>
        <fullName evidence="3">Phosphatase PAP2 family protein</fullName>
    </submittedName>
</protein>
<name>A0A4R1BF79_9PROT</name>
<sequence length="254" mass="27393">MTRVSLNQPEVSHGTGGVLSIILSHFWFKCLGTMAFTSVFFMAYLFLLKHPFFPVTVIPATGLDGLIGIAPLALVLYLSLWLYLSLPVMLTGTRPGVVDYGLWVGAMCLTALTIFLFWPTAVPPALGDWAQQPGMAFLKDIDAAGNACPSLHVATAVFACFWINRQLGPYGGRRGLRALNIAWCVGIVYSTMATKQHMALDVVGGIALASAFALARHHATRMRAEPAVSGVVEPSPHPGGRVKFGPDRECILRP</sequence>